<feature type="region of interest" description="Disordered" evidence="5">
    <location>
        <begin position="695"/>
        <end position="730"/>
    </location>
</feature>
<name>A0A0K1Q8T4_9BACT</name>
<keyword evidence="6" id="KW-1133">Transmembrane helix</keyword>
<dbReference type="RefSeq" id="WP_146652841.1">
    <property type="nucleotide sequence ID" value="NZ_CP012333.1"/>
</dbReference>
<keyword evidence="1" id="KW-0808">Transferase</keyword>
<dbReference type="Gene3D" id="1.10.510.10">
    <property type="entry name" value="Transferase(Phosphotransferase) domain 1"/>
    <property type="match status" value="1"/>
</dbReference>
<keyword evidence="8" id="KW-0723">Serine/threonine-protein kinase</keyword>
<evidence type="ECO:0000259" key="7">
    <source>
        <dbReference type="PROSITE" id="PS50011"/>
    </source>
</evidence>
<evidence type="ECO:0000256" key="3">
    <source>
        <dbReference type="ARBA" id="ARBA00022777"/>
    </source>
</evidence>
<evidence type="ECO:0000256" key="6">
    <source>
        <dbReference type="SAM" id="Phobius"/>
    </source>
</evidence>
<feature type="region of interest" description="Disordered" evidence="5">
    <location>
        <begin position="498"/>
        <end position="601"/>
    </location>
</feature>
<dbReference type="EMBL" id="CP012333">
    <property type="protein sequence ID" value="AKV01815.1"/>
    <property type="molecule type" value="Genomic_DNA"/>
</dbReference>
<proteinExistence type="predicted"/>
<dbReference type="InterPro" id="IPR000719">
    <property type="entry name" value="Prot_kinase_dom"/>
</dbReference>
<keyword evidence="6" id="KW-0472">Membrane</keyword>
<dbReference type="PATRIC" id="fig|1391654.3.peg.8591"/>
<evidence type="ECO:0000256" key="5">
    <source>
        <dbReference type="SAM" id="MobiDB-lite"/>
    </source>
</evidence>
<dbReference type="AlphaFoldDB" id="A0A0K1Q8T4"/>
<gene>
    <name evidence="8" type="ORF">AKJ09_08478</name>
</gene>
<dbReference type="Gene3D" id="3.30.200.20">
    <property type="entry name" value="Phosphorylase Kinase, domain 1"/>
    <property type="match status" value="1"/>
</dbReference>
<feature type="compositionally biased region" description="Pro residues" evidence="5">
    <location>
        <begin position="548"/>
        <end position="564"/>
    </location>
</feature>
<evidence type="ECO:0000256" key="4">
    <source>
        <dbReference type="ARBA" id="ARBA00022840"/>
    </source>
</evidence>
<dbReference type="SUPFAM" id="SSF56112">
    <property type="entry name" value="Protein kinase-like (PK-like)"/>
    <property type="match status" value="1"/>
</dbReference>
<keyword evidence="3 8" id="KW-0418">Kinase</keyword>
<dbReference type="Pfam" id="PF00069">
    <property type="entry name" value="Pkinase"/>
    <property type="match status" value="1"/>
</dbReference>
<dbReference type="OrthoDB" id="9801841at2"/>
<dbReference type="STRING" id="1391654.AKJ09_08478"/>
<feature type="compositionally biased region" description="Low complexity" evidence="5">
    <location>
        <begin position="695"/>
        <end position="712"/>
    </location>
</feature>
<keyword evidence="2" id="KW-0547">Nucleotide-binding</keyword>
<evidence type="ECO:0000313" key="8">
    <source>
        <dbReference type="EMBL" id="AKV01815.1"/>
    </source>
</evidence>
<feature type="domain" description="Protein kinase" evidence="7">
    <location>
        <begin position="14"/>
        <end position="313"/>
    </location>
</feature>
<feature type="compositionally biased region" description="Pro residues" evidence="5">
    <location>
        <begin position="529"/>
        <end position="538"/>
    </location>
</feature>
<dbReference type="PANTHER" id="PTHR43289">
    <property type="entry name" value="MITOGEN-ACTIVATED PROTEIN KINASE KINASE KINASE 20-RELATED"/>
    <property type="match status" value="1"/>
</dbReference>
<feature type="transmembrane region" description="Helical" evidence="6">
    <location>
        <begin position="607"/>
        <end position="627"/>
    </location>
</feature>
<dbReference type="InterPro" id="IPR011009">
    <property type="entry name" value="Kinase-like_dom_sf"/>
</dbReference>
<reference evidence="8 9" key="1">
    <citation type="submission" date="2015-08" db="EMBL/GenBank/DDBJ databases">
        <authorList>
            <person name="Babu N.S."/>
            <person name="Beckwith C.J."/>
            <person name="Beseler K.G."/>
            <person name="Brison A."/>
            <person name="Carone J.V."/>
            <person name="Caskin T.P."/>
            <person name="Diamond M."/>
            <person name="Durham M.E."/>
            <person name="Foxe J.M."/>
            <person name="Go M."/>
            <person name="Henderson B.A."/>
            <person name="Jones I.B."/>
            <person name="McGettigan J.A."/>
            <person name="Micheletti S.J."/>
            <person name="Nasrallah M.E."/>
            <person name="Ortiz D."/>
            <person name="Piller C.R."/>
            <person name="Privatt S.R."/>
            <person name="Schneider S.L."/>
            <person name="Sharp S."/>
            <person name="Smith T.C."/>
            <person name="Stanton J.D."/>
            <person name="Ullery H.E."/>
            <person name="Wilson R.J."/>
            <person name="Serrano M.G."/>
            <person name="Buck G."/>
            <person name="Lee V."/>
            <person name="Wang Y."/>
            <person name="Carvalho R."/>
            <person name="Voegtly L."/>
            <person name="Shi R."/>
            <person name="Duckworth R."/>
            <person name="Johnson A."/>
            <person name="Loviza R."/>
            <person name="Walstead R."/>
            <person name="Shah Z."/>
            <person name="Kiflezghi M."/>
            <person name="Wade K."/>
            <person name="Ball S.L."/>
            <person name="Bradley K.W."/>
            <person name="Asai D.J."/>
            <person name="Bowman C.A."/>
            <person name="Russell D.A."/>
            <person name="Pope W.H."/>
            <person name="Jacobs-Sera D."/>
            <person name="Hendrix R.W."/>
            <person name="Hatfull G.F."/>
        </authorList>
    </citation>
    <scope>NUCLEOTIDE SEQUENCE [LARGE SCALE GENOMIC DNA]</scope>
    <source>
        <strain evidence="8 9">DSM 27648</strain>
    </source>
</reference>
<organism evidence="8 9">
    <name type="scientific">Labilithrix luteola</name>
    <dbReference type="NCBI Taxonomy" id="1391654"/>
    <lineage>
        <taxon>Bacteria</taxon>
        <taxon>Pseudomonadati</taxon>
        <taxon>Myxococcota</taxon>
        <taxon>Polyangia</taxon>
        <taxon>Polyangiales</taxon>
        <taxon>Labilitrichaceae</taxon>
        <taxon>Labilithrix</taxon>
    </lineage>
</organism>
<evidence type="ECO:0000256" key="1">
    <source>
        <dbReference type="ARBA" id="ARBA00022679"/>
    </source>
</evidence>
<dbReference type="Proteomes" id="UP000064967">
    <property type="component" value="Chromosome"/>
</dbReference>
<accession>A0A0K1Q8T4</accession>
<feature type="region of interest" description="Disordered" evidence="5">
    <location>
        <begin position="330"/>
        <end position="423"/>
    </location>
</feature>
<evidence type="ECO:0000256" key="2">
    <source>
        <dbReference type="ARBA" id="ARBA00022741"/>
    </source>
</evidence>
<dbReference type="GO" id="GO:0005524">
    <property type="term" value="F:ATP binding"/>
    <property type="evidence" value="ECO:0007669"/>
    <property type="project" value="UniProtKB-KW"/>
</dbReference>
<feature type="compositionally biased region" description="Low complexity" evidence="5">
    <location>
        <begin position="354"/>
        <end position="365"/>
    </location>
</feature>
<dbReference type="GO" id="GO:0004674">
    <property type="term" value="F:protein serine/threonine kinase activity"/>
    <property type="evidence" value="ECO:0007669"/>
    <property type="project" value="UniProtKB-KW"/>
</dbReference>
<sequence length="782" mass="81007">MEKTDSTVERIGGYRIVRRLAIGGTSDVLLAKAEGPLGFERAVVLKRLLAQYKSDDDFTKMFAREAAAYARLSHPAIVRLFDFFATSTSVTDRAERTAPSADSGDAQLVMVLEYVDGPPLHRLRGMLKAMGGALDDVTSIHVAAAIFDALAAAHAANDESGAPAPVIHRDVNPTNVLIGWDGQVKLADFGVAKVTGVTHESRAGLVRGTYGYMAPEQVTGAPVTPRADVYAAGIVLWEMLTKRRAFQRGALPEVEVMRSMAEPRLVTLDALRPDIDKTVREAVSRALVPNAQKRTITAEEMVAVLRAAVHPDKGRERLLAALGVVRHEPKISATSMPPPPPPGEADALHPSSQAMAPPRVPRAAPTGVKAPRPSGTQPAAGAVPKPSPYRQTMHATVAPPLGGTTLQASPAPPASPAVTTSTAPGGAGSLAPVGLFDSLVVPPVKNADSPVLQLDEPFSELKPGPGLRDQIDDLLKDVPTTVPPHLFGERTAAQRTREIGHIPAAPPPLRTSSEQRMAARAETGVSVPGGPPAPPPLPSVQAASPPAAVAPPPPPPPPPLPAPEPALVNPSDVLSLSEDVLRDSVPPFGPDRPTSIPPSRRRRRGPLLLVLSGMFLCTSSFAAVGAMKYVRARRAQANITAPSVLAPTPPTPTVSPFVATTVSASPAGEPSASSSAVAPAPSAAPSASVVAMATPSAGAEPPAPVAKNAAKPSTPTPSAGTGIVKTEGAAPGRRIFIDERTVGQTPQPITVKCGMHMIKVGSSGRAHSVDVPCGGEVTVSDR</sequence>
<dbReference type="PANTHER" id="PTHR43289:SF6">
    <property type="entry name" value="SERINE_THREONINE-PROTEIN KINASE NEKL-3"/>
    <property type="match status" value="1"/>
</dbReference>
<keyword evidence="6" id="KW-0812">Transmembrane</keyword>
<dbReference type="CDD" id="cd14014">
    <property type="entry name" value="STKc_PknB_like"/>
    <property type="match status" value="1"/>
</dbReference>
<protein>
    <submittedName>
        <fullName evidence="8">Serine/threonine protein kinase</fullName>
    </submittedName>
</protein>
<dbReference type="KEGG" id="llu:AKJ09_08478"/>
<keyword evidence="4" id="KW-0067">ATP-binding</keyword>
<keyword evidence="9" id="KW-1185">Reference proteome</keyword>
<evidence type="ECO:0000313" key="9">
    <source>
        <dbReference type="Proteomes" id="UP000064967"/>
    </source>
</evidence>
<dbReference type="PROSITE" id="PS50011">
    <property type="entry name" value="PROTEIN_KINASE_DOM"/>
    <property type="match status" value="1"/>
</dbReference>